<protein>
    <submittedName>
        <fullName evidence="9">Z385C protein</fullName>
    </submittedName>
</protein>
<dbReference type="Gene3D" id="3.30.160.60">
    <property type="entry name" value="Classic Zinc Finger"/>
    <property type="match status" value="1"/>
</dbReference>
<proteinExistence type="predicted"/>
<dbReference type="InterPro" id="IPR003604">
    <property type="entry name" value="Matrin/U1-like-C_Znf_C2H2"/>
</dbReference>
<evidence type="ECO:0000313" key="10">
    <source>
        <dbReference type="Proteomes" id="UP000569728"/>
    </source>
</evidence>
<evidence type="ECO:0000256" key="5">
    <source>
        <dbReference type="ARBA" id="ARBA00022833"/>
    </source>
</evidence>
<comment type="subcellular location">
    <subcellularLocation>
        <location evidence="1">Nucleus</location>
    </subcellularLocation>
</comment>
<evidence type="ECO:0000256" key="1">
    <source>
        <dbReference type="ARBA" id="ARBA00004123"/>
    </source>
</evidence>
<evidence type="ECO:0000313" key="9">
    <source>
        <dbReference type="EMBL" id="NXF51999.1"/>
    </source>
</evidence>
<keyword evidence="5" id="KW-0862">Zinc</keyword>
<dbReference type="Proteomes" id="UP000569728">
    <property type="component" value="Unassembled WGS sequence"/>
</dbReference>
<accession>A0A7K8UC31</accession>
<feature type="region of interest" description="Disordered" evidence="7">
    <location>
        <begin position="434"/>
        <end position="460"/>
    </location>
</feature>
<dbReference type="InterPro" id="IPR051845">
    <property type="entry name" value="Znf385"/>
</dbReference>
<dbReference type="AlphaFoldDB" id="A0A7K8UC31"/>
<gene>
    <name evidence="9" type="primary">Znf385c</name>
    <name evidence="9" type="ORF">OCEOCE_R00540</name>
</gene>
<dbReference type="GO" id="GO:0005634">
    <property type="term" value="C:nucleus"/>
    <property type="evidence" value="ECO:0007669"/>
    <property type="project" value="UniProtKB-SubCell"/>
</dbReference>
<dbReference type="PANTHER" id="PTHR23067:SF6">
    <property type="entry name" value="ZINC FINGER PROTEIN 385C"/>
    <property type="match status" value="1"/>
</dbReference>
<keyword evidence="2" id="KW-0479">Metal-binding</keyword>
<feature type="region of interest" description="Disordered" evidence="7">
    <location>
        <begin position="228"/>
        <end position="333"/>
    </location>
</feature>
<evidence type="ECO:0000256" key="6">
    <source>
        <dbReference type="ARBA" id="ARBA00023242"/>
    </source>
</evidence>
<dbReference type="GO" id="GO:0008270">
    <property type="term" value="F:zinc ion binding"/>
    <property type="evidence" value="ECO:0007669"/>
    <property type="project" value="UniProtKB-KW"/>
</dbReference>
<dbReference type="InterPro" id="IPR013087">
    <property type="entry name" value="Znf_C2H2_type"/>
</dbReference>
<feature type="domain" description="U1-type" evidence="8">
    <location>
        <begin position="326"/>
        <end position="360"/>
    </location>
</feature>
<feature type="region of interest" description="Disordered" evidence="7">
    <location>
        <begin position="1"/>
        <end position="28"/>
    </location>
</feature>
<dbReference type="Pfam" id="PF12874">
    <property type="entry name" value="zf-met"/>
    <property type="match status" value="1"/>
</dbReference>
<organism evidence="9 10">
    <name type="scientific">Oceanites oceanicus</name>
    <name type="common">Wilson's storm petrel</name>
    <name type="synonym">Procellaria oceanica</name>
    <dbReference type="NCBI Taxonomy" id="79653"/>
    <lineage>
        <taxon>Eukaryota</taxon>
        <taxon>Metazoa</taxon>
        <taxon>Chordata</taxon>
        <taxon>Craniata</taxon>
        <taxon>Vertebrata</taxon>
        <taxon>Euteleostomi</taxon>
        <taxon>Archelosauria</taxon>
        <taxon>Archosauria</taxon>
        <taxon>Dinosauria</taxon>
        <taxon>Saurischia</taxon>
        <taxon>Theropoda</taxon>
        <taxon>Coelurosauria</taxon>
        <taxon>Aves</taxon>
        <taxon>Neognathae</taxon>
        <taxon>Neoaves</taxon>
        <taxon>Aequornithes</taxon>
        <taxon>Procellariiformes</taxon>
        <taxon>Hydrobatidae</taxon>
        <taxon>Oceanites</taxon>
    </lineage>
</organism>
<dbReference type="SMART" id="SM00451">
    <property type="entry name" value="ZnF_U1"/>
    <property type="match status" value="2"/>
</dbReference>
<dbReference type="SUPFAM" id="SSF57667">
    <property type="entry name" value="beta-beta-alpha zinc fingers"/>
    <property type="match status" value="2"/>
</dbReference>
<dbReference type="EMBL" id="VWZA01001761">
    <property type="protein sequence ID" value="NXF51999.1"/>
    <property type="molecule type" value="Genomic_DNA"/>
</dbReference>
<comment type="caution">
    <text evidence="9">The sequence shown here is derived from an EMBL/GenBank/DDBJ whole genome shotgun (WGS) entry which is preliminary data.</text>
</comment>
<dbReference type="GO" id="GO:0003676">
    <property type="term" value="F:nucleic acid binding"/>
    <property type="evidence" value="ECO:0007669"/>
    <property type="project" value="InterPro"/>
</dbReference>
<reference evidence="9 10" key="1">
    <citation type="submission" date="2019-09" db="EMBL/GenBank/DDBJ databases">
        <title>Bird 10,000 Genomes (B10K) Project - Family phase.</title>
        <authorList>
            <person name="Zhang G."/>
        </authorList>
    </citation>
    <scope>NUCLEOTIDE SEQUENCE [LARGE SCALE GENOMIC DNA]</scope>
    <source>
        <strain evidence="9">B10K-CU-031-11</strain>
        <tissue evidence="9">Muscle</tissue>
    </source>
</reference>
<feature type="non-terminal residue" evidence="9">
    <location>
        <position position="544"/>
    </location>
</feature>
<dbReference type="InterPro" id="IPR036236">
    <property type="entry name" value="Znf_C2H2_sf"/>
</dbReference>
<keyword evidence="6" id="KW-0539">Nucleus</keyword>
<name>A0A7K8UC31_OCEOC</name>
<feature type="non-terminal residue" evidence="9">
    <location>
        <position position="1"/>
    </location>
</feature>
<keyword evidence="4" id="KW-0863">Zinc-finger</keyword>
<keyword evidence="3" id="KW-0677">Repeat</keyword>
<keyword evidence="10" id="KW-1185">Reference proteome</keyword>
<feature type="compositionally biased region" description="Low complexity" evidence="7">
    <location>
        <begin position="299"/>
        <end position="316"/>
    </location>
</feature>
<sequence>HSPESGVRLGEAASCPPSQPEQRMKREKKHQSFTLCEVCNIQLNSAAQAQIHYNGKSHQKRLKQLNKGKMPAAQGRSPPVRPRLPKGCPRSGTAAPPGLVRRSRPSGHSSPLLASLPIPGRPLHPPLDIKHFLTFRLNGTSPLNLFPNFNTVSPGGRKAVISHTFGVPARGGEKQFISCNICHLRFNSAGGGAGAGLGGRAGPNQAEAHYKGHKHGGGLKAIEAMKNKQRAAGAGGGAAGRDSAADFAPSPEGRGGGGSTGTRAGARGGHRVAPRGGAPASELSEGTSDATSMAGGGAQAAEAQAAESGSSVSSAPESEKEGKKSKQHLYCPRGGVTVNSLSQLEAHNTGAKHKSMLEGHSTQMRRGRGKLLSRAGHKAKRIGNKGSINIQNKAFHWGGGEIYVNSETQLKQGVMGGGRGSALAVLAPRDPALFGGGHMSSRRHKDRLAGKPPKPKYSPYNKLQKNAALASKGGGQKHLTKTLATRFLPSPLTAAAVCAMPGPLALRPAAATTLFQAPILGPALFRTPPAGGGTTPGPIVFAPY</sequence>
<evidence type="ECO:0000259" key="8">
    <source>
        <dbReference type="SMART" id="SM00451"/>
    </source>
</evidence>
<evidence type="ECO:0000256" key="4">
    <source>
        <dbReference type="ARBA" id="ARBA00022771"/>
    </source>
</evidence>
<feature type="domain" description="U1-type" evidence="8">
    <location>
        <begin position="31"/>
        <end position="65"/>
    </location>
</feature>
<evidence type="ECO:0000256" key="3">
    <source>
        <dbReference type="ARBA" id="ARBA00022737"/>
    </source>
</evidence>
<dbReference type="PANTHER" id="PTHR23067">
    <property type="entry name" value="DOUBLE-STRANDED RNA-BINDING ZINC FINGER PROTEIN"/>
    <property type="match status" value="1"/>
</dbReference>
<dbReference type="OrthoDB" id="434647at2759"/>
<evidence type="ECO:0000256" key="2">
    <source>
        <dbReference type="ARBA" id="ARBA00022723"/>
    </source>
</evidence>
<evidence type="ECO:0000256" key="7">
    <source>
        <dbReference type="SAM" id="MobiDB-lite"/>
    </source>
</evidence>
<feature type="region of interest" description="Disordered" evidence="7">
    <location>
        <begin position="67"/>
        <end position="117"/>
    </location>
</feature>